<accession>A0A0G4H925</accession>
<dbReference type="EMBL" id="CDMZ01001995">
    <property type="protein sequence ID" value="CEM40210.1"/>
    <property type="molecule type" value="Genomic_DNA"/>
</dbReference>
<organism evidence="1">
    <name type="scientific">Chromera velia CCMP2878</name>
    <dbReference type="NCBI Taxonomy" id="1169474"/>
    <lineage>
        <taxon>Eukaryota</taxon>
        <taxon>Sar</taxon>
        <taxon>Alveolata</taxon>
        <taxon>Colpodellida</taxon>
        <taxon>Chromeraceae</taxon>
        <taxon>Chromera</taxon>
    </lineage>
</organism>
<reference evidence="1" key="1">
    <citation type="submission" date="2014-11" db="EMBL/GenBank/DDBJ databases">
        <authorList>
            <person name="Otto D Thomas"/>
            <person name="Naeem Raeece"/>
        </authorList>
    </citation>
    <scope>NUCLEOTIDE SEQUENCE</scope>
</reference>
<proteinExistence type="predicted"/>
<sequence>MDWWTSVALGTAVGVGLATALESVFFVHSEMSEEKKEFEANPGVTPEDFEEEILREYSGCHGKKGTIDWCQVHSKEKKKRSRVAQTFKIISGVVSGRYLEGIRKRLASRMFRDFVKRTLRESAAWPIRLAIRIALPLPIISSILAGIGTKVAELGAAAAMKGASRMPYGKQGRVYCFDWQPDSAERG</sequence>
<gene>
    <name evidence="1" type="ORF">Cvel_5883</name>
</gene>
<name>A0A0G4H925_9ALVE</name>
<dbReference type="AlphaFoldDB" id="A0A0G4H925"/>
<dbReference type="VEuPathDB" id="CryptoDB:Cvel_5883"/>
<protein>
    <submittedName>
        <fullName evidence="1">Uncharacterized protein</fullName>
    </submittedName>
</protein>
<evidence type="ECO:0000313" key="1">
    <source>
        <dbReference type="EMBL" id="CEM40210.1"/>
    </source>
</evidence>